<name>A0A6J4HY78_9ACTN</name>
<feature type="region of interest" description="Disordered" evidence="1">
    <location>
        <begin position="1"/>
        <end position="196"/>
    </location>
</feature>
<feature type="compositionally biased region" description="Low complexity" evidence="1">
    <location>
        <begin position="104"/>
        <end position="116"/>
    </location>
</feature>
<accession>A0A6J4HY78</accession>
<feature type="non-terminal residue" evidence="2">
    <location>
        <position position="1"/>
    </location>
</feature>
<protein>
    <submittedName>
        <fullName evidence="2">Uncharacterized protein</fullName>
    </submittedName>
</protein>
<feature type="compositionally biased region" description="Basic residues" evidence="1">
    <location>
        <begin position="54"/>
        <end position="65"/>
    </location>
</feature>
<organism evidence="2">
    <name type="scientific">uncultured Blastococcus sp</name>
    <dbReference type="NCBI Taxonomy" id="217144"/>
    <lineage>
        <taxon>Bacteria</taxon>
        <taxon>Bacillati</taxon>
        <taxon>Actinomycetota</taxon>
        <taxon>Actinomycetes</taxon>
        <taxon>Geodermatophilales</taxon>
        <taxon>Geodermatophilaceae</taxon>
        <taxon>Blastococcus</taxon>
        <taxon>environmental samples</taxon>
    </lineage>
</organism>
<dbReference type="EMBL" id="CADCTN010000090">
    <property type="protein sequence ID" value="CAA9236347.1"/>
    <property type="molecule type" value="Genomic_DNA"/>
</dbReference>
<evidence type="ECO:0000313" key="2">
    <source>
        <dbReference type="EMBL" id="CAA9236347.1"/>
    </source>
</evidence>
<dbReference type="AlphaFoldDB" id="A0A6J4HY78"/>
<sequence length="196" mass="21737">DRAGRTSPDPRAQQLPGSLPRGAQQVRRRGAPGHAAARGRAERRPVHPVPVGRQPRHPAGRHPHLPHQPGAARGGGSGDRFGWAAARPHRRDLRRQDQCRRLLPHLPAARARAIPAADHHQGQPAAAARRPDLRRADRQGERPGLPAQHELRGPGLPHRADHRIVRLRRHDHRRGTRRRQGPPGHRGTPAGRRGRL</sequence>
<evidence type="ECO:0000256" key="1">
    <source>
        <dbReference type="SAM" id="MobiDB-lite"/>
    </source>
</evidence>
<gene>
    <name evidence="2" type="ORF">AVDCRST_MAG52-1374</name>
</gene>
<feature type="compositionally biased region" description="Basic and acidic residues" evidence="1">
    <location>
        <begin position="129"/>
        <end position="141"/>
    </location>
</feature>
<reference evidence="2" key="1">
    <citation type="submission" date="2020-02" db="EMBL/GenBank/DDBJ databases">
        <authorList>
            <person name="Meier V. D."/>
        </authorList>
    </citation>
    <scope>NUCLEOTIDE SEQUENCE</scope>
    <source>
        <strain evidence="2">AVDCRST_MAG52</strain>
    </source>
</reference>
<feature type="compositionally biased region" description="Basic residues" evidence="1">
    <location>
        <begin position="165"/>
        <end position="180"/>
    </location>
</feature>
<feature type="non-terminal residue" evidence="2">
    <location>
        <position position="196"/>
    </location>
</feature>
<proteinExistence type="predicted"/>